<feature type="region of interest" description="Disordered" evidence="1">
    <location>
        <begin position="678"/>
        <end position="800"/>
    </location>
</feature>
<comment type="caution">
    <text evidence="2">The sequence shown here is derived from an EMBL/GenBank/DDBJ whole genome shotgun (WGS) entry which is preliminary data.</text>
</comment>
<feature type="compositionally biased region" description="Acidic residues" evidence="1">
    <location>
        <begin position="710"/>
        <end position="725"/>
    </location>
</feature>
<feature type="region of interest" description="Disordered" evidence="1">
    <location>
        <begin position="431"/>
        <end position="456"/>
    </location>
</feature>
<evidence type="ECO:0000256" key="1">
    <source>
        <dbReference type="SAM" id="MobiDB-lite"/>
    </source>
</evidence>
<gene>
    <name evidence="2" type="ORF">PG996_008671</name>
</gene>
<feature type="compositionally biased region" description="Acidic residues" evidence="1">
    <location>
        <begin position="365"/>
        <end position="376"/>
    </location>
</feature>
<feature type="region of interest" description="Disordered" evidence="1">
    <location>
        <begin position="330"/>
        <end position="419"/>
    </location>
</feature>
<evidence type="ECO:0000313" key="2">
    <source>
        <dbReference type="EMBL" id="KAK8064019.1"/>
    </source>
</evidence>
<keyword evidence="3" id="KW-1185">Reference proteome</keyword>
<dbReference type="Proteomes" id="UP001446871">
    <property type="component" value="Unassembled WGS sequence"/>
</dbReference>
<accession>A0ABR1UYK5</accession>
<organism evidence="2 3">
    <name type="scientific">Apiospora saccharicola</name>
    <dbReference type="NCBI Taxonomy" id="335842"/>
    <lineage>
        <taxon>Eukaryota</taxon>
        <taxon>Fungi</taxon>
        <taxon>Dikarya</taxon>
        <taxon>Ascomycota</taxon>
        <taxon>Pezizomycotina</taxon>
        <taxon>Sordariomycetes</taxon>
        <taxon>Xylariomycetidae</taxon>
        <taxon>Amphisphaeriales</taxon>
        <taxon>Apiosporaceae</taxon>
        <taxon>Apiospora</taxon>
    </lineage>
</organism>
<dbReference type="EMBL" id="JAQQWM010000005">
    <property type="protein sequence ID" value="KAK8064019.1"/>
    <property type="molecule type" value="Genomic_DNA"/>
</dbReference>
<feature type="compositionally biased region" description="Basic and acidic residues" evidence="1">
    <location>
        <begin position="330"/>
        <end position="364"/>
    </location>
</feature>
<sequence length="800" mass="89993">MAAHFNFATPITPITCEDVNSPIIIQGTVPIIAPASPEVLDSRSGAPPAGRAEQPEKPSTGLPARTNNTMAERPPYLVRLPDGKVIRPPHGLPMPKGMVPSLHQPAAVGQPQIFVPGPPPFKGQLPSTLDELLSITPIERFGIKISPHLGTNDVDLAKISFSWLGYLEELHAHLAAHPHEQRGQEFVDRVSGLGWLVHGLSEIIERSANPRYARSVFSKRELFSVSMQGEDRKSPLEQARRAIVMLSEASFGDYLAQLADWPNQPKPTVPHFYVRDGQIQWKLSATKDDRRNVYGTLDPTFLGALDFVENIGGEDILFFNQSLIIEEQRRQELQDSERQPDDNDNHNNNHKTESQRHCDRRGSDWDDSSFEYDSNPEEYTRKPAPSDPSESESESAGSTDPTSCLKDSDSSTMGSSDSDLVDFNVWQDFGVEEESEDEEGVEYWGDTTDSDSFSSASSRIVPQFILDVHGDDNEELHDDIGYFGDREDSDDDDDDDDDEEPALSPVHHVRSLIDILDDMISDIDTLVDSGSELEGTPSPELEETPSPELEEIDLAFAHNWYRQAQRVNHGEDDVDEDDGQEPEWFQDKDVEIWNIHSLPPVPLKDTTAYLNQVDQIIQRKYFDAISYTSGDIDESEDDPEWLDYQWSDGHWDIVDEHWNIVAMNKRYFDFNRAISNRHSNNNGDEGEEHHDDEESEDSEVPQLVNNGGDEPSDNSDSDDDDDDKDGDTPKQQTLRIVRRKRRTKKAVMNLPMMMAQGQRLRNSPMTKAHGYPSASPGLRSMLSSAFSPSMRRSSHLPRPS</sequence>
<reference evidence="2 3" key="1">
    <citation type="submission" date="2023-01" db="EMBL/GenBank/DDBJ databases">
        <title>Analysis of 21 Apiospora genomes using comparative genomics revels a genus with tremendous synthesis potential of carbohydrate active enzymes and secondary metabolites.</title>
        <authorList>
            <person name="Sorensen T."/>
        </authorList>
    </citation>
    <scope>NUCLEOTIDE SEQUENCE [LARGE SCALE GENOMIC DNA]</scope>
    <source>
        <strain evidence="2 3">CBS 83171</strain>
    </source>
</reference>
<feature type="compositionally biased region" description="Acidic residues" evidence="1">
    <location>
        <begin position="487"/>
        <end position="501"/>
    </location>
</feature>
<name>A0ABR1UYK5_9PEZI</name>
<feature type="compositionally biased region" description="Acidic residues" evidence="1">
    <location>
        <begin position="431"/>
        <end position="441"/>
    </location>
</feature>
<proteinExistence type="predicted"/>
<protein>
    <submittedName>
        <fullName evidence="2">Uncharacterized protein</fullName>
    </submittedName>
</protein>
<evidence type="ECO:0000313" key="3">
    <source>
        <dbReference type="Proteomes" id="UP001446871"/>
    </source>
</evidence>
<feature type="compositionally biased region" description="Basic residues" evidence="1">
    <location>
        <begin position="736"/>
        <end position="745"/>
    </location>
</feature>
<feature type="region of interest" description="Disordered" evidence="1">
    <location>
        <begin position="36"/>
        <end position="69"/>
    </location>
</feature>
<feature type="compositionally biased region" description="Acidic residues" evidence="1">
    <location>
        <begin position="684"/>
        <end position="699"/>
    </location>
</feature>
<feature type="region of interest" description="Disordered" evidence="1">
    <location>
        <begin position="470"/>
        <end position="506"/>
    </location>
</feature>
<feature type="compositionally biased region" description="Low complexity" evidence="1">
    <location>
        <begin position="446"/>
        <end position="456"/>
    </location>
</feature>